<dbReference type="InterPro" id="IPR036663">
    <property type="entry name" value="Fumarylacetoacetase_C_sf"/>
</dbReference>
<evidence type="ECO:0000256" key="4">
    <source>
        <dbReference type="ARBA" id="ARBA00012094"/>
    </source>
</evidence>
<evidence type="ECO:0000256" key="3">
    <source>
        <dbReference type="ARBA" id="ARBA00004782"/>
    </source>
</evidence>
<dbReference type="EC" id="3.7.1.2" evidence="4"/>
<feature type="domain" description="Fumarylacetoacetase-like C-terminal" evidence="11">
    <location>
        <begin position="119"/>
        <end position="384"/>
    </location>
</feature>
<organism evidence="13 14">
    <name type="scientific">Dactylosporangium vinaceum</name>
    <dbReference type="NCBI Taxonomy" id="53362"/>
    <lineage>
        <taxon>Bacteria</taxon>
        <taxon>Bacillati</taxon>
        <taxon>Actinomycetota</taxon>
        <taxon>Actinomycetes</taxon>
        <taxon>Micromonosporales</taxon>
        <taxon>Micromonosporaceae</taxon>
        <taxon>Dactylosporangium</taxon>
    </lineage>
</organism>
<dbReference type="SUPFAM" id="SSF56529">
    <property type="entry name" value="FAH"/>
    <property type="match status" value="1"/>
</dbReference>
<keyword evidence="8" id="KW-0460">Magnesium</keyword>
<evidence type="ECO:0000256" key="8">
    <source>
        <dbReference type="ARBA" id="ARBA00022842"/>
    </source>
</evidence>
<name>A0ABV5MLP6_9ACTN</name>
<comment type="cofactor">
    <cofactor evidence="1">
        <name>Ca(2+)</name>
        <dbReference type="ChEBI" id="CHEBI:29108"/>
    </cofactor>
</comment>
<dbReference type="Gene3D" id="2.30.30.230">
    <property type="entry name" value="Fumarylacetoacetase, N-terminal domain"/>
    <property type="match status" value="1"/>
</dbReference>
<evidence type="ECO:0000256" key="9">
    <source>
        <dbReference type="ARBA" id="ARBA00022878"/>
    </source>
</evidence>
<evidence type="ECO:0000256" key="7">
    <source>
        <dbReference type="ARBA" id="ARBA00022837"/>
    </source>
</evidence>
<protein>
    <recommendedName>
        <fullName evidence="4">fumarylacetoacetase</fullName>
        <ecNumber evidence="4">3.7.1.2</ecNumber>
    </recommendedName>
</protein>
<dbReference type="InterPro" id="IPR036462">
    <property type="entry name" value="Fumarylacetoacetase_N_sf"/>
</dbReference>
<evidence type="ECO:0000259" key="11">
    <source>
        <dbReference type="Pfam" id="PF01557"/>
    </source>
</evidence>
<keyword evidence="7" id="KW-0106">Calcium</keyword>
<evidence type="ECO:0000256" key="5">
    <source>
        <dbReference type="ARBA" id="ARBA00022723"/>
    </source>
</evidence>
<evidence type="ECO:0000259" key="12">
    <source>
        <dbReference type="Pfam" id="PF09298"/>
    </source>
</evidence>
<comment type="cofactor">
    <cofactor evidence="2">
        <name>Mg(2+)</name>
        <dbReference type="ChEBI" id="CHEBI:18420"/>
    </cofactor>
</comment>
<keyword evidence="14" id="KW-1185">Reference proteome</keyword>
<proteinExistence type="predicted"/>
<dbReference type="Pfam" id="PF01557">
    <property type="entry name" value="FAA_hydrolase"/>
    <property type="match status" value="1"/>
</dbReference>
<dbReference type="InterPro" id="IPR005959">
    <property type="entry name" value="Fumarylacetoacetase"/>
</dbReference>
<dbReference type="PANTHER" id="PTHR43069:SF2">
    <property type="entry name" value="FUMARYLACETOACETASE"/>
    <property type="match status" value="1"/>
</dbReference>
<dbReference type="NCBIfam" id="TIGR01266">
    <property type="entry name" value="fum_ac_acetase"/>
    <property type="match status" value="1"/>
</dbReference>
<dbReference type="RefSeq" id="WP_223100545.1">
    <property type="nucleotide sequence ID" value="NZ_CP061913.1"/>
</dbReference>
<dbReference type="EMBL" id="JBHMCA010000069">
    <property type="protein sequence ID" value="MFB9449791.1"/>
    <property type="molecule type" value="Genomic_DNA"/>
</dbReference>
<evidence type="ECO:0000313" key="13">
    <source>
        <dbReference type="EMBL" id="MFB9449791.1"/>
    </source>
</evidence>
<evidence type="ECO:0000256" key="1">
    <source>
        <dbReference type="ARBA" id="ARBA00001913"/>
    </source>
</evidence>
<dbReference type="Proteomes" id="UP001589608">
    <property type="component" value="Unassembled WGS sequence"/>
</dbReference>
<evidence type="ECO:0000256" key="10">
    <source>
        <dbReference type="ARBA" id="ARBA00023232"/>
    </source>
</evidence>
<sequence length="404" mass="43503">MSAAVWLGLADDDPFGVENLPYCAFGQDRFRWTGVRIGDRILNLAAAEGRGLIEAGGAFLGQPTLSRFMAAGRPVWTRVRERLTELLSAARYRESVEPLLVPVADVRLALPFEVADYVDFYSSLEHATNLGKLFRPDGEPLLPNWRHLPVGYHGRAGTVVVSGTEVPRPCGQRRAGDFGPSARLDIEAEVGFVVGVPSQGAVAVDDFREHVFGAVLVNDWSARDLQAWEYQPLGPFLGKSFRTSISPWVVPLDALDAARVPGPPQEPGVLPYLAAGEHYGYDIGLEVSWNGTLVSRPPFGGMYWTPAQQLAHMTVNGAWTRTGDLYASGTVSGPQIEQTGSFIERTWNGARPVLLDDGTTRSFLLDGDTVAISATAPGPGGSRIGFGEVIGTIGCESAGDRRSP</sequence>
<reference evidence="13 14" key="1">
    <citation type="submission" date="2024-09" db="EMBL/GenBank/DDBJ databases">
        <authorList>
            <person name="Sun Q."/>
            <person name="Mori K."/>
        </authorList>
    </citation>
    <scope>NUCLEOTIDE SEQUENCE [LARGE SCALE GENOMIC DNA]</scope>
    <source>
        <strain evidence="13 14">JCM 3307</strain>
    </source>
</reference>
<dbReference type="Pfam" id="PF09298">
    <property type="entry name" value="FAA_hydrolase_N"/>
    <property type="match status" value="1"/>
</dbReference>
<comment type="pathway">
    <text evidence="3">Amino-acid degradation; L-phenylalanine degradation; acetoacetate and fumarate from L-phenylalanine: step 6/6.</text>
</comment>
<keyword evidence="9" id="KW-0828">Tyrosine catabolism</keyword>
<dbReference type="Gene3D" id="3.90.850.10">
    <property type="entry name" value="Fumarylacetoacetase-like, C-terminal domain"/>
    <property type="match status" value="1"/>
</dbReference>
<keyword evidence="5" id="KW-0479">Metal-binding</keyword>
<dbReference type="InterPro" id="IPR011234">
    <property type="entry name" value="Fumarylacetoacetase-like_C"/>
</dbReference>
<gene>
    <name evidence="13" type="primary">fahA</name>
    <name evidence="13" type="ORF">ACFFTR_42510</name>
</gene>
<feature type="domain" description="Fumarylacetoacetase N-terminal" evidence="12">
    <location>
        <begin position="18"/>
        <end position="111"/>
    </location>
</feature>
<keyword evidence="6 13" id="KW-0378">Hydrolase</keyword>
<dbReference type="GO" id="GO:0004334">
    <property type="term" value="F:fumarylacetoacetase activity"/>
    <property type="evidence" value="ECO:0007669"/>
    <property type="project" value="UniProtKB-EC"/>
</dbReference>
<dbReference type="PANTHER" id="PTHR43069">
    <property type="entry name" value="FUMARYLACETOACETASE"/>
    <property type="match status" value="1"/>
</dbReference>
<comment type="caution">
    <text evidence="13">The sequence shown here is derived from an EMBL/GenBank/DDBJ whole genome shotgun (WGS) entry which is preliminary data.</text>
</comment>
<accession>A0ABV5MLP6</accession>
<evidence type="ECO:0000256" key="6">
    <source>
        <dbReference type="ARBA" id="ARBA00022801"/>
    </source>
</evidence>
<dbReference type="SUPFAM" id="SSF63433">
    <property type="entry name" value="Fumarylacetoacetate hydrolase, FAH, N-terminal domain"/>
    <property type="match status" value="1"/>
</dbReference>
<keyword evidence="10" id="KW-0585">Phenylalanine catabolism</keyword>
<dbReference type="InterPro" id="IPR015377">
    <property type="entry name" value="Fumarylacetoacetase_N"/>
</dbReference>
<evidence type="ECO:0000313" key="14">
    <source>
        <dbReference type="Proteomes" id="UP001589608"/>
    </source>
</evidence>
<evidence type="ECO:0000256" key="2">
    <source>
        <dbReference type="ARBA" id="ARBA00001946"/>
    </source>
</evidence>